<dbReference type="EMBL" id="BARV01015632">
    <property type="protein sequence ID" value="GAI32033.1"/>
    <property type="molecule type" value="Genomic_DNA"/>
</dbReference>
<feature type="non-terminal residue" evidence="2">
    <location>
        <position position="238"/>
    </location>
</feature>
<evidence type="ECO:0000313" key="2">
    <source>
        <dbReference type="EMBL" id="GAI32033.1"/>
    </source>
</evidence>
<gene>
    <name evidence="2" type="ORF">S06H3_26994</name>
</gene>
<keyword evidence="1" id="KW-0175">Coiled coil</keyword>
<organism evidence="2">
    <name type="scientific">marine sediment metagenome</name>
    <dbReference type="NCBI Taxonomy" id="412755"/>
    <lineage>
        <taxon>unclassified sequences</taxon>
        <taxon>metagenomes</taxon>
        <taxon>ecological metagenomes</taxon>
    </lineage>
</organism>
<dbReference type="AlphaFoldDB" id="X1ML76"/>
<proteinExistence type="predicted"/>
<evidence type="ECO:0000256" key="1">
    <source>
        <dbReference type="SAM" id="Coils"/>
    </source>
</evidence>
<protein>
    <submittedName>
        <fullName evidence="2">Uncharacterized protein</fullName>
    </submittedName>
</protein>
<sequence>MASIFQISQLNLLSLIEKRLQAVLSDLSKDAVKQNPNLAKVGEDLEQTKEDLEEICTHKEECVQQIGIAKEKIEEYQDKLKGYPDTEKLQSQIEGLQEYQKRRERILAQKVQEKQDLLFEYGKIMFLFPIIEQSIKIIQDKRQKKQIPPLIEPSTLEKIQQDKHCDICGRDFELNSPENKHIEKLLEDIRMSSDINKEFFNMERPLYAFTDRTKQFKTTMSKITDDIYHDEEALQKCA</sequence>
<comment type="caution">
    <text evidence="2">The sequence shown here is derived from an EMBL/GenBank/DDBJ whole genome shotgun (WGS) entry which is preliminary data.</text>
</comment>
<accession>X1ML76</accession>
<feature type="coiled-coil region" evidence="1">
    <location>
        <begin position="59"/>
        <end position="116"/>
    </location>
</feature>
<name>X1ML76_9ZZZZ</name>
<reference evidence="2" key="1">
    <citation type="journal article" date="2014" name="Front. Microbiol.">
        <title>High frequency of phylogenetically diverse reductive dehalogenase-homologous genes in deep subseafloor sedimentary metagenomes.</title>
        <authorList>
            <person name="Kawai M."/>
            <person name="Futagami T."/>
            <person name="Toyoda A."/>
            <person name="Takaki Y."/>
            <person name="Nishi S."/>
            <person name="Hori S."/>
            <person name="Arai W."/>
            <person name="Tsubouchi T."/>
            <person name="Morono Y."/>
            <person name="Uchiyama I."/>
            <person name="Ito T."/>
            <person name="Fujiyama A."/>
            <person name="Inagaki F."/>
            <person name="Takami H."/>
        </authorList>
    </citation>
    <scope>NUCLEOTIDE SEQUENCE</scope>
    <source>
        <strain evidence="2">Expedition CK06-06</strain>
    </source>
</reference>